<name>A0ABT5WLS2_9SPHN</name>
<gene>
    <name evidence="2" type="ORF">PYV00_04555</name>
</gene>
<protein>
    <submittedName>
        <fullName evidence="2">Nuclear transport factor 2 family protein</fullName>
    </submittedName>
</protein>
<dbReference type="SUPFAM" id="SSF54427">
    <property type="entry name" value="NTF2-like"/>
    <property type="match status" value="1"/>
</dbReference>
<keyword evidence="3" id="KW-1185">Reference proteome</keyword>
<organism evidence="2 3">
    <name type="scientific">Novosphingobium album</name>
    <name type="common">ex Liu et al. 2023</name>
    <dbReference type="NCBI Taxonomy" id="3031130"/>
    <lineage>
        <taxon>Bacteria</taxon>
        <taxon>Pseudomonadati</taxon>
        <taxon>Pseudomonadota</taxon>
        <taxon>Alphaproteobacteria</taxon>
        <taxon>Sphingomonadales</taxon>
        <taxon>Sphingomonadaceae</taxon>
        <taxon>Novosphingobium</taxon>
    </lineage>
</organism>
<dbReference type="RefSeq" id="WP_275227078.1">
    <property type="nucleotide sequence ID" value="NZ_JARESE010000012.1"/>
</dbReference>
<comment type="caution">
    <text evidence="2">The sequence shown here is derived from an EMBL/GenBank/DDBJ whole genome shotgun (WGS) entry which is preliminary data.</text>
</comment>
<evidence type="ECO:0000259" key="1">
    <source>
        <dbReference type="Pfam" id="PF12680"/>
    </source>
</evidence>
<dbReference type="Pfam" id="PF12680">
    <property type="entry name" value="SnoaL_2"/>
    <property type="match status" value="1"/>
</dbReference>
<dbReference type="PANTHER" id="PTHR41252:SF1">
    <property type="entry name" value="BLR2505 PROTEIN"/>
    <property type="match status" value="1"/>
</dbReference>
<dbReference type="Proteomes" id="UP001216253">
    <property type="component" value="Unassembled WGS sequence"/>
</dbReference>
<feature type="domain" description="SnoaL-like" evidence="1">
    <location>
        <begin position="11"/>
        <end position="118"/>
    </location>
</feature>
<evidence type="ECO:0000313" key="3">
    <source>
        <dbReference type="Proteomes" id="UP001216253"/>
    </source>
</evidence>
<reference evidence="2 3" key="1">
    <citation type="submission" date="2023-03" db="EMBL/GenBank/DDBJ databases">
        <title>NovoSphingobium album sp. nov. isolated from polycyclic aromatic hydrocarbons- and heavy-metal polluted soil.</title>
        <authorList>
            <person name="Liu Z."/>
            <person name="Wang K."/>
        </authorList>
    </citation>
    <scope>NUCLEOTIDE SEQUENCE [LARGE SCALE GENOMIC DNA]</scope>
    <source>
        <strain evidence="2 3">H3SJ31-1</strain>
    </source>
</reference>
<dbReference type="InterPro" id="IPR032710">
    <property type="entry name" value="NTF2-like_dom_sf"/>
</dbReference>
<proteinExistence type="predicted"/>
<sequence length="126" mass="13843">MPDNPNLAVLERFTGAVMAGDGETVKALCAPGFALHEGSGLSFAGTYGGGEGFMAFFAIFVDALAIERLETVRIYQTDDPDFIVAEMELRATVRETGKPFESSLLERWRFQDGKVAEIKPHYFNAM</sequence>
<dbReference type="Gene3D" id="3.10.450.50">
    <property type="match status" value="1"/>
</dbReference>
<evidence type="ECO:0000313" key="2">
    <source>
        <dbReference type="EMBL" id="MDE8650990.1"/>
    </source>
</evidence>
<dbReference type="EMBL" id="JARESE010000012">
    <property type="protein sequence ID" value="MDE8650990.1"/>
    <property type="molecule type" value="Genomic_DNA"/>
</dbReference>
<dbReference type="InterPro" id="IPR037401">
    <property type="entry name" value="SnoaL-like"/>
</dbReference>
<accession>A0ABT5WLS2</accession>
<dbReference type="PANTHER" id="PTHR41252">
    <property type="entry name" value="BLR2505 PROTEIN"/>
    <property type="match status" value="1"/>
</dbReference>